<dbReference type="PANTHER" id="PTHR37690:SF1">
    <property type="entry name" value="CHORISMATE DEHYDRATASE"/>
    <property type="match status" value="1"/>
</dbReference>
<dbReference type="InterPro" id="IPR003773">
    <property type="entry name" value="Menaquinone_biosynth"/>
</dbReference>
<gene>
    <name evidence="4" type="primary">mqnA</name>
    <name evidence="5" type="ORF">ACFS6H_14200</name>
</gene>
<proteinExistence type="inferred from homology"/>
<dbReference type="EMBL" id="JBHUOZ010000003">
    <property type="protein sequence ID" value="MFD2920871.1"/>
    <property type="molecule type" value="Genomic_DNA"/>
</dbReference>
<dbReference type="Pfam" id="PF02621">
    <property type="entry name" value="VitK2_biosynth"/>
    <property type="match status" value="1"/>
</dbReference>
<dbReference type="RefSeq" id="WP_386100068.1">
    <property type="nucleotide sequence ID" value="NZ_JBHUOZ010000003.1"/>
</dbReference>
<keyword evidence="2 4" id="KW-0474">Menaquinone biosynthesis</keyword>
<keyword evidence="3 4" id="KW-0456">Lyase</keyword>
<sequence length="254" mass="28681">MDKRIKVGIVSYRNTRPLIYGLQQEPVSQQIDLVEAIPSELANMLVGGQIDVGLVPVAILPQLEEYHIIGNHCIATDTEVASVCLFSEVPLQEIETIYLDYQSRSSVALLKILMRESWGINPQLIMAKDESYRKEIKGTTAGLVIGDRALEQRRQSTFIYDLASEWRAITGLPFVFAAWVSLKPLPPGFIATFDAANALGLDHIDEIVAAHPYPYYNLKKYYTLHLSYTLDERKRKGMELFLSYLQHQQPVLVG</sequence>
<reference evidence="6" key="1">
    <citation type="journal article" date="2019" name="Int. J. Syst. Evol. Microbiol.">
        <title>The Global Catalogue of Microorganisms (GCM) 10K type strain sequencing project: providing services to taxonomists for standard genome sequencing and annotation.</title>
        <authorList>
            <consortium name="The Broad Institute Genomics Platform"/>
            <consortium name="The Broad Institute Genome Sequencing Center for Infectious Disease"/>
            <person name="Wu L."/>
            <person name="Ma J."/>
        </authorList>
    </citation>
    <scope>NUCLEOTIDE SEQUENCE [LARGE SCALE GENOMIC DNA]</scope>
    <source>
        <strain evidence="6">KCTC 23299</strain>
    </source>
</reference>
<evidence type="ECO:0000256" key="3">
    <source>
        <dbReference type="ARBA" id="ARBA00023239"/>
    </source>
</evidence>
<evidence type="ECO:0000313" key="6">
    <source>
        <dbReference type="Proteomes" id="UP001597511"/>
    </source>
</evidence>
<evidence type="ECO:0000256" key="4">
    <source>
        <dbReference type="HAMAP-Rule" id="MF_00995"/>
    </source>
</evidence>
<name>A0ABW6A977_9BACT</name>
<dbReference type="Proteomes" id="UP001597511">
    <property type="component" value="Unassembled WGS sequence"/>
</dbReference>
<dbReference type="Gene3D" id="3.40.190.10">
    <property type="entry name" value="Periplasmic binding protein-like II"/>
    <property type="match status" value="2"/>
</dbReference>
<accession>A0ABW6A977</accession>
<evidence type="ECO:0000256" key="2">
    <source>
        <dbReference type="ARBA" id="ARBA00022428"/>
    </source>
</evidence>
<evidence type="ECO:0000313" key="5">
    <source>
        <dbReference type="EMBL" id="MFD2920871.1"/>
    </source>
</evidence>
<comment type="caution">
    <text evidence="5">The sequence shown here is derived from an EMBL/GenBank/DDBJ whole genome shotgun (WGS) entry which is preliminary data.</text>
</comment>
<comment type="similarity">
    <text evidence="4">Belongs to the MqnA/MqnD family. MqnA subfamily.</text>
</comment>
<dbReference type="SUPFAM" id="SSF53850">
    <property type="entry name" value="Periplasmic binding protein-like II"/>
    <property type="match status" value="1"/>
</dbReference>
<dbReference type="HAMAP" id="MF_00995">
    <property type="entry name" value="MqnA"/>
    <property type="match status" value="1"/>
</dbReference>
<dbReference type="EC" id="4.2.1.151" evidence="4"/>
<dbReference type="PANTHER" id="PTHR37690">
    <property type="entry name" value="CHORISMATE DEHYDRATASE"/>
    <property type="match status" value="1"/>
</dbReference>
<organism evidence="5 6">
    <name type="scientific">Terrimonas rubra</name>
    <dbReference type="NCBI Taxonomy" id="1035890"/>
    <lineage>
        <taxon>Bacteria</taxon>
        <taxon>Pseudomonadati</taxon>
        <taxon>Bacteroidota</taxon>
        <taxon>Chitinophagia</taxon>
        <taxon>Chitinophagales</taxon>
        <taxon>Chitinophagaceae</taxon>
        <taxon>Terrimonas</taxon>
    </lineage>
</organism>
<evidence type="ECO:0000256" key="1">
    <source>
        <dbReference type="ARBA" id="ARBA00004863"/>
    </source>
</evidence>
<dbReference type="CDD" id="cd13634">
    <property type="entry name" value="PBP2_Sco4506"/>
    <property type="match status" value="1"/>
</dbReference>
<protein>
    <recommendedName>
        <fullName evidence="4">Chorismate dehydratase</fullName>
        <ecNumber evidence="4">4.2.1.151</ecNumber>
    </recommendedName>
    <alternativeName>
        <fullName evidence="4">Menaquinone biosynthetic enzyme MqnA</fullName>
    </alternativeName>
</protein>
<comment type="pathway">
    <text evidence="1 4">Quinol/quinone metabolism; menaquinone biosynthesis.</text>
</comment>
<keyword evidence="6" id="KW-1185">Reference proteome</keyword>
<comment type="catalytic activity">
    <reaction evidence="4">
        <text>chorismate = 3-[(1-carboxyvinyl)-oxy]benzoate + H2O</text>
        <dbReference type="Rhea" id="RHEA:40051"/>
        <dbReference type="ChEBI" id="CHEBI:15377"/>
        <dbReference type="ChEBI" id="CHEBI:29748"/>
        <dbReference type="ChEBI" id="CHEBI:76981"/>
        <dbReference type="EC" id="4.2.1.151"/>
    </reaction>
</comment>
<comment type="function">
    <text evidence="4">Catalyzes the dehydration of chorismate into 3-[(1-carboxyvinyl)oxy]benzoate, a step in the biosynthesis of menaquinone (MK, vitamin K2).</text>
</comment>
<dbReference type="InterPro" id="IPR030868">
    <property type="entry name" value="MqnA"/>
</dbReference>